<dbReference type="Gene3D" id="2.60.120.620">
    <property type="entry name" value="q2cbj1_9rhob like domain"/>
    <property type="match status" value="1"/>
</dbReference>
<dbReference type="GO" id="GO:0031418">
    <property type="term" value="F:L-ascorbic acid binding"/>
    <property type="evidence" value="ECO:0007669"/>
    <property type="project" value="InterPro"/>
</dbReference>
<dbReference type="Proteomes" id="UP000250140">
    <property type="component" value="Unassembled WGS sequence"/>
</dbReference>
<keyword evidence="9" id="KW-1185">Reference proteome</keyword>
<protein>
    <submittedName>
        <fullName evidence="8">2OG-Fe(II) oxygenase superfamily protein</fullName>
    </submittedName>
</protein>
<dbReference type="Pfam" id="PF13640">
    <property type="entry name" value="2OG-FeII_Oxy_3"/>
    <property type="match status" value="1"/>
</dbReference>
<evidence type="ECO:0000256" key="6">
    <source>
        <dbReference type="SAM" id="SignalP"/>
    </source>
</evidence>
<keyword evidence="5" id="KW-0408">Iron</keyword>
<organism evidence="8 9">
    <name type="scientific">Glonium stellatum</name>
    <dbReference type="NCBI Taxonomy" id="574774"/>
    <lineage>
        <taxon>Eukaryota</taxon>
        <taxon>Fungi</taxon>
        <taxon>Dikarya</taxon>
        <taxon>Ascomycota</taxon>
        <taxon>Pezizomycotina</taxon>
        <taxon>Dothideomycetes</taxon>
        <taxon>Pleosporomycetidae</taxon>
        <taxon>Gloniales</taxon>
        <taxon>Gloniaceae</taxon>
        <taxon>Glonium</taxon>
    </lineage>
</organism>
<dbReference type="PANTHER" id="PTHR10869:SF246">
    <property type="entry name" value="TRANSMEMBRANE PROLYL 4-HYDROXYLASE"/>
    <property type="match status" value="1"/>
</dbReference>
<dbReference type="InterPro" id="IPR045054">
    <property type="entry name" value="P4HA-like"/>
</dbReference>
<evidence type="ECO:0000256" key="2">
    <source>
        <dbReference type="ARBA" id="ARBA00022723"/>
    </source>
</evidence>
<dbReference type="GO" id="GO:0004656">
    <property type="term" value="F:procollagen-proline 4-dioxygenase activity"/>
    <property type="evidence" value="ECO:0007669"/>
    <property type="project" value="TreeGrafter"/>
</dbReference>
<dbReference type="PROSITE" id="PS51471">
    <property type="entry name" value="FE2OG_OXY"/>
    <property type="match status" value="1"/>
</dbReference>
<reference evidence="8 9" key="1">
    <citation type="journal article" date="2016" name="Nat. Commun.">
        <title>Ectomycorrhizal ecology is imprinted in the genome of the dominant symbiotic fungus Cenococcum geophilum.</title>
        <authorList>
            <consortium name="DOE Joint Genome Institute"/>
            <person name="Peter M."/>
            <person name="Kohler A."/>
            <person name="Ohm R.A."/>
            <person name="Kuo A."/>
            <person name="Krutzmann J."/>
            <person name="Morin E."/>
            <person name="Arend M."/>
            <person name="Barry K.W."/>
            <person name="Binder M."/>
            <person name="Choi C."/>
            <person name="Clum A."/>
            <person name="Copeland A."/>
            <person name="Grisel N."/>
            <person name="Haridas S."/>
            <person name="Kipfer T."/>
            <person name="LaButti K."/>
            <person name="Lindquist E."/>
            <person name="Lipzen A."/>
            <person name="Maire R."/>
            <person name="Meier B."/>
            <person name="Mihaltcheva S."/>
            <person name="Molinier V."/>
            <person name="Murat C."/>
            <person name="Poggeler S."/>
            <person name="Quandt C.A."/>
            <person name="Sperisen C."/>
            <person name="Tritt A."/>
            <person name="Tisserant E."/>
            <person name="Crous P.W."/>
            <person name="Henrissat B."/>
            <person name="Nehls U."/>
            <person name="Egli S."/>
            <person name="Spatafora J.W."/>
            <person name="Grigoriev I.V."/>
            <person name="Martin F.M."/>
        </authorList>
    </citation>
    <scope>NUCLEOTIDE SEQUENCE [LARGE SCALE GENOMIC DNA]</scope>
    <source>
        <strain evidence="8 9">CBS 207.34</strain>
    </source>
</reference>
<feature type="non-terminal residue" evidence="8">
    <location>
        <position position="1"/>
    </location>
</feature>
<accession>A0A8E2EUI4</accession>
<dbReference type="InterPro" id="IPR006620">
    <property type="entry name" value="Pro_4_hyd_alph"/>
</dbReference>
<dbReference type="AlphaFoldDB" id="A0A8E2EUI4"/>
<evidence type="ECO:0000313" key="8">
    <source>
        <dbReference type="EMBL" id="OCL05095.1"/>
    </source>
</evidence>
<dbReference type="PANTHER" id="PTHR10869">
    <property type="entry name" value="PROLYL 4-HYDROXYLASE ALPHA SUBUNIT"/>
    <property type="match status" value="1"/>
</dbReference>
<sequence length="265" mass="29907">MLGSTVQHIMFRTAIIVLMFSNLELSHQTVFAKGISPRDNDEISTCADHKYSVLLFSQDPLVIYIPDFISVEETAHLEEITRDSFTNSEVSDEYGNQINATTRTSRSTSLRSDPIVRCIESRALLFQGFDIPRSHLEPLQLVSYGLGEQYQAHTDWFEAPSRTAIEYGGNRLSSFFVYVSATNISGGGTNFPLLDSPKDERWCEYINCDEPWEAGVTFRPIPRNAVFWQNLHQDGRGNQAVLHAGLPLTNGTKLGMNIWTRQKPL</sequence>
<keyword evidence="2" id="KW-0479">Metal-binding</keyword>
<dbReference type="InterPro" id="IPR005123">
    <property type="entry name" value="Oxoglu/Fe-dep_dioxygenase_dom"/>
</dbReference>
<dbReference type="EMBL" id="KV750380">
    <property type="protein sequence ID" value="OCL05095.1"/>
    <property type="molecule type" value="Genomic_DNA"/>
</dbReference>
<feature type="signal peptide" evidence="6">
    <location>
        <begin position="1"/>
        <end position="26"/>
    </location>
</feature>
<evidence type="ECO:0000256" key="3">
    <source>
        <dbReference type="ARBA" id="ARBA00022964"/>
    </source>
</evidence>
<evidence type="ECO:0000259" key="7">
    <source>
        <dbReference type="PROSITE" id="PS51471"/>
    </source>
</evidence>
<comment type="cofactor">
    <cofactor evidence="1">
        <name>L-ascorbate</name>
        <dbReference type="ChEBI" id="CHEBI:38290"/>
    </cofactor>
</comment>
<name>A0A8E2EUI4_9PEZI</name>
<gene>
    <name evidence="8" type="ORF">AOQ84DRAFT_323415</name>
</gene>
<feature type="domain" description="Fe2OG dioxygenase" evidence="7">
    <location>
        <begin position="135"/>
        <end position="262"/>
    </location>
</feature>
<feature type="chain" id="PRO_5034141594" evidence="6">
    <location>
        <begin position="27"/>
        <end position="265"/>
    </location>
</feature>
<dbReference type="GO" id="GO:0005506">
    <property type="term" value="F:iron ion binding"/>
    <property type="evidence" value="ECO:0007669"/>
    <property type="project" value="InterPro"/>
</dbReference>
<evidence type="ECO:0000256" key="1">
    <source>
        <dbReference type="ARBA" id="ARBA00001961"/>
    </source>
</evidence>
<dbReference type="GO" id="GO:0005783">
    <property type="term" value="C:endoplasmic reticulum"/>
    <property type="evidence" value="ECO:0007669"/>
    <property type="project" value="TreeGrafter"/>
</dbReference>
<evidence type="ECO:0000256" key="5">
    <source>
        <dbReference type="ARBA" id="ARBA00023004"/>
    </source>
</evidence>
<proteinExistence type="predicted"/>
<evidence type="ECO:0000313" key="9">
    <source>
        <dbReference type="Proteomes" id="UP000250140"/>
    </source>
</evidence>
<dbReference type="InterPro" id="IPR044862">
    <property type="entry name" value="Pro_4_hyd_alph_FE2OG_OXY"/>
</dbReference>
<keyword evidence="3" id="KW-0223">Dioxygenase</keyword>
<dbReference type="SMART" id="SM00702">
    <property type="entry name" value="P4Hc"/>
    <property type="match status" value="1"/>
</dbReference>
<keyword evidence="4" id="KW-0560">Oxidoreductase</keyword>
<keyword evidence="6" id="KW-0732">Signal</keyword>
<evidence type="ECO:0000256" key="4">
    <source>
        <dbReference type="ARBA" id="ARBA00023002"/>
    </source>
</evidence>
<dbReference type="OrthoDB" id="420380at2759"/>